<name>A0A1L7CTW7_9CORY</name>
<protein>
    <submittedName>
        <fullName evidence="1">Uncharacterized protein</fullName>
    </submittedName>
</protein>
<organism evidence="1 2">
    <name type="scientific">Corynebacterium frankenforstense DSM 45800</name>
    <dbReference type="NCBI Taxonomy" id="1437875"/>
    <lineage>
        <taxon>Bacteria</taxon>
        <taxon>Bacillati</taxon>
        <taxon>Actinomycetota</taxon>
        <taxon>Actinomycetes</taxon>
        <taxon>Mycobacteriales</taxon>
        <taxon>Corynebacteriaceae</taxon>
        <taxon>Corynebacterium</taxon>
    </lineage>
</organism>
<evidence type="ECO:0000313" key="2">
    <source>
        <dbReference type="Proteomes" id="UP000185434"/>
    </source>
</evidence>
<reference evidence="1 2" key="1">
    <citation type="submission" date="2014-08" db="EMBL/GenBank/DDBJ databases">
        <title>Complete genome sequence of Corynebacterium frankenforstense ST18(T) (=DSM 45800(T)), isolated from raw cow milk.</title>
        <authorList>
            <person name="Ruckert C."/>
            <person name="Albersmeier A."/>
            <person name="Winkler A."/>
            <person name="Lipski A."/>
            <person name="Kalinowski J."/>
        </authorList>
    </citation>
    <scope>NUCLEOTIDE SEQUENCE [LARGE SCALE GENOMIC DNA]</scope>
    <source>
        <strain evidence="1 2">ST18</strain>
    </source>
</reference>
<dbReference type="STRING" id="1437875.CFRA_08645"/>
<dbReference type="Proteomes" id="UP000185434">
    <property type="component" value="Chromosome"/>
</dbReference>
<evidence type="ECO:0000313" key="1">
    <source>
        <dbReference type="EMBL" id="APT89303.1"/>
    </source>
</evidence>
<accession>A0A1L7CTW7</accession>
<dbReference type="AlphaFoldDB" id="A0A1L7CTW7"/>
<dbReference type="RefSeq" id="WP_075664298.1">
    <property type="nucleotide sequence ID" value="NZ_CP009247.1"/>
</dbReference>
<sequence length="157" mass="17121">MTEATGLFGGADTGTWVWRGNELFDGLGHQVASVRSDVLFHAGERMLLEYSPGGRFRLRATTAGGAVYTAAQKGLTVQHLHGSCEGRRYEMDRTSLWRKERAIRAASGPVALVRPRISGAVEIVDDPEEMSPMPAADAVFLSWACVMVDSPVRKTRT</sequence>
<dbReference type="EMBL" id="CP009247">
    <property type="protein sequence ID" value="APT89303.1"/>
    <property type="molecule type" value="Genomic_DNA"/>
</dbReference>
<dbReference type="OrthoDB" id="4420480at2"/>
<proteinExistence type="predicted"/>
<gene>
    <name evidence="1" type="ORF">CFRA_08645</name>
</gene>
<keyword evidence="2" id="KW-1185">Reference proteome</keyword>
<dbReference type="KEGG" id="cfk:CFRA_08645"/>